<keyword evidence="1" id="KW-0472">Membrane</keyword>
<reference evidence="5" key="1">
    <citation type="journal article" date="2019" name="Int. J. Syst. Evol. Microbiol.">
        <title>The Global Catalogue of Microorganisms (GCM) 10K type strain sequencing project: providing services to taxonomists for standard genome sequencing and annotation.</title>
        <authorList>
            <consortium name="The Broad Institute Genomics Platform"/>
            <consortium name="The Broad Institute Genome Sequencing Center for Infectious Disease"/>
            <person name="Wu L."/>
            <person name="Ma J."/>
        </authorList>
    </citation>
    <scope>NUCLEOTIDE SEQUENCE [LARGE SCALE GENOMIC DNA]</scope>
    <source>
        <strain evidence="5">CGMCC 1.16855</strain>
    </source>
</reference>
<dbReference type="InterPro" id="IPR006665">
    <property type="entry name" value="OmpA-like"/>
</dbReference>
<sequence>MMRRTLLAALLLPLASPLVAPLAAGQPLPESPDGGWRLGFARGEATLDATARQTIASLAPHLAALDRGRITITAQASGPADDASIARRLSLARARAVRDALVEAGVEPTRIDLRSLGLLDPPADAADILPPGLPRNTR</sequence>
<keyword evidence="2" id="KW-0732">Signal</keyword>
<dbReference type="EMBL" id="JBHRSB010000011">
    <property type="protein sequence ID" value="MFC3003435.1"/>
    <property type="molecule type" value="Genomic_DNA"/>
</dbReference>
<feature type="signal peptide" evidence="2">
    <location>
        <begin position="1"/>
        <end position="20"/>
    </location>
</feature>
<proteinExistence type="predicted"/>
<evidence type="ECO:0000256" key="2">
    <source>
        <dbReference type="SAM" id="SignalP"/>
    </source>
</evidence>
<gene>
    <name evidence="4" type="ORF">ACFOD3_26305</name>
</gene>
<name>A0ABV7C595_9PROT</name>
<organism evidence="4 5">
    <name type="scientific">Falsiroseomonas tokyonensis</name>
    <dbReference type="NCBI Taxonomy" id="430521"/>
    <lineage>
        <taxon>Bacteria</taxon>
        <taxon>Pseudomonadati</taxon>
        <taxon>Pseudomonadota</taxon>
        <taxon>Alphaproteobacteria</taxon>
        <taxon>Acetobacterales</taxon>
        <taxon>Roseomonadaceae</taxon>
        <taxon>Falsiroseomonas</taxon>
    </lineage>
</organism>
<feature type="chain" id="PRO_5047420346" evidence="2">
    <location>
        <begin position="21"/>
        <end position="138"/>
    </location>
</feature>
<accession>A0ABV7C595</accession>
<dbReference type="Proteomes" id="UP001595420">
    <property type="component" value="Unassembled WGS sequence"/>
</dbReference>
<evidence type="ECO:0000259" key="3">
    <source>
        <dbReference type="PROSITE" id="PS51123"/>
    </source>
</evidence>
<dbReference type="RefSeq" id="WP_216839884.1">
    <property type="nucleotide sequence ID" value="NZ_JAFNJS010000011.1"/>
</dbReference>
<comment type="caution">
    <text evidence="4">The sequence shown here is derived from an EMBL/GenBank/DDBJ whole genome shotgun (WGS) entry which is preliminary data.</text>
</comment>
<feature type="domain" description="OmpA-like" evidence="3">
    <location>
        <begin position="34"/>
        <end position="138"/>
    </location>
</feature>
<dbReference type="Pfam" id="PF00691">
    <property type="entry name" value="OmpA"/>
    <property type="match status" value="1"/>
</dbReference>
<dbReference type="PROSITE" id="PS51123">
    <property type="entry name" value="OMPA_2"/>
    <property type="match status" value="1"/>
</dbReference>
<evidence type="ECO:0000313" key="5">
    <source>
        <dbReference type="Proteomes" id="UP001595420"/>
    </source>
</evidence>
<keyword evidence="5" id="KW-1185">Reference proteome</keyword>
<protein>
    <submittedName>
        <fullName evidence="4">OmpA family protein</fullName>
    </submittedName>
</protein>
<evidence type="ECO:0000313" key="4">
    <source>
        <dbReference type="EMBL" id="MFC3003435.1"/>
    </source>
</evidence>
<evidence type="ECO:0000256" key="1">
    <source>
        <dbReference type="PROSITE-ProRule" id="PRU00473"/>
    </source>
</evidence>